<dbReference type="GO" id="GO:0006188">
    <property type="term" value="P:IMP biosynthetic process"/>
    <property type="evidence" value="ECO:0007669"/>
    <property type="project" value="InterPro"/>
</dbReference>
<dbReference type="Pfam" id="PF00206">
    <property type="entry name" value="Lyase_1"/>
    <property type="match status" value="1"/>
</dbReference>
<proteinExistence type="predicted"/>
<dbReference type="PANTHER" id="PTHR43411:SF1">
    <property type="entry name" value="ADENYLOSUCCINATE LYASE"/>
    <property type="match status" value="1"/>
</dbReference>
<dbReference type="SUPFAM" id="SSF48557">
    <property type="entry name" value="L-aspartase-like"/>
    <property type="match status" value="1"/>
</dbReference>
<dbReference type="Gene3D" id="1.10.40.30">
    <property type="entry name" value="Fumarase/aspartase (C-terminal domain)"/>
    <property type="match status" value="1"/>
</dbReference>
<sequence>MTDEIHRLLAVCLLDGRNSDKLPVLKDYFSEYALIRYRLRVETEYLLFLNRQTNLFNKLTLNEENKIKLICRSFTPEDALKVKETEKIINHDVKAVEYYLADSLKKRGLSRIVPFVHFGLTSYDINIPAYGLILKDFKTEVMPGYLNKITAILKELIVKTQNSVMLARTHGQPALPTTMGKELAVFYQRLTKEMKIMEKTKIEGKLSGAVGNFNALAFVCPEYDWLKLSRKFIGSLGLLPNVVTTQILPYDNWLIFFDSLRHLNSILINFCQDIWWYISLEYFRQKKIEAEVGSSTMAHKINPITFENTEGNLLLANALFEFFARKLPVSRLQRDLTDSTVKRDFGLAFGFSLLAWDSLLSGLKRITADPLKMAADLDSHWEIYAEGVQTYLRKKGQDQAFEQLKKETRGKNLNRQEFLRILESLPLEKSDRERLKIKSLADYQGLTANIIKEAFKSAKAKK</sequence>
<evidence type="ECO:0000259" key="5">
    <source>
        <dbReference type="Pfam" id="PF00206"/>
    </source>
</evidence>
<dbReference type="InterPro" id="IPR013539">
    <property type="entry name" value="PurB_C"/>
</dbReference>
<dbReference type="PRINTS" id="PR00149">
    <property type="entry name" value="FUMRATELYASE"/>
</dbReference>
<dbReference type="PATRIC" id="fig|1618442.3.peg.706"/>
<evidence type="ECO:0000256" key="2">
    <source>
        <dbReference type="ARBA" id="ARBA00004734"/>
    </source>
</evidence>
<dbReference type="InterPro" id="IPR000362">
    <property type="entry name" value="Fumarate_lyase_fam"/>
</dbReference>
<evidence type="ECO:0000256" key="1">
    <source>
        <dbReference type="ARBA" id="ARBA00004706"/>
    </source>
</evidence>
<accession>A0A0G1CAL2</accession>
<keyword evidence="7" id="KW-0456">Lyase</keyword>
<comment type="function">
    <text evidence="4">Catalyzes two reactions in de novo purine nucleotide biosynthesis. Catalyzes the breakdown of 5-aminoimidazole- (N-succinylocarboxamide) ribotide (SAICAR or 2-[5-amino-1-(5-phospho-beta-D-ribosyl)imidazole-4-carboxamido]succinate) to 5-aminoimidazole-4-carboxamide ribotide (AICAR or 5-amino-1-(5-phospho-beta-D-ribosyl)imidazole-4-carboxamide) and fumarate, and of adenylosuccinate (ADS or N(6)-(1,2-dicarboxyethyl)-AMP) to adenosine monophosphate (AMP) and fumarate.</text>
</comment>
<dbReference type="PROSITE" id="PS00163">
    <property type="entry name" value="FUMARATE_LYASES"/>
    <property type="match status" value="1"/>
</dbReference>
<name>A0A0G1CAL2_9BACT</name>
<dbReference type="InterPro" id="IPR047136">
    <property type="entry name" value="PurB_bact"/>
</dbReference>
<dbReference type="NCBIfam" id="NF006764">
    <property type="entry name" value="PRK09285.1"/>
    <property type="match status" value="1"/>
</dbReference>
<evidence type="ECO:0000256" key="3">
    <source>
        <dbReference type="ARBA" id="ARBA00022755"/>
    </source>
</evidence>
<dbReference type="Proteomes" id="UP000034320">
    <property type="component" value="Unassembled WGS sequence"/>
</dbReference>
<dbReference type="Gene3D" id="1.10.275.10">
    <property type="entry name" value="Fumarase/aspartase (N-terminal domain)"/>
    <property type="match status" value="1"/>
</dbReference>
<dbReference type="InterPro" id="IPR020557">
    <property type="entry name" value="Fumarate_lyase_CS"/>
</dbReference>
<keyword evidence="3" id="KW-0658">Purine biosynthesis</keyword>
<evidence type="ECO:0000313" key="7">
    <source>
        <dbReference type="EMBL" id="KKS46653.1"/>
    </source>
</evidence>
<gene>
    <name evidence="7" type="ORF">UV09_C0015G0005</name>
</gene>
<comment type="pathway">
    <text evidence="1">Purine metabolism; IMP biosynthesis via de novo pathway; 5-amino-1-(5-phospho-D-ribosyl)imidazole-4-carboxamide from 5-amino-1-(5-phospho-D-ribosyl)imidazole-4-carboxylate: step 2/2.</text>
</comment>
<protein>
    <submittedName>
        <fullName evidence="7">Adenylosuccinate lyase</fullName>
    </submittedName>
</protein>
<dbReference type="InterPro" id="IPR024083">
    <property type="entry name" value="Fumarase/histidase_N"/>
</dbReference>
<dbReference type="InterPro" id="IPR022761">
    <property type="entry name" value="Fumarate_lyase_N"/>
</dbReference>
<dbReference type="PANTHER" id="PTHR43411">
    <property type="entry name" value="ADENYLOSUCCINATE LYASE"/>
    <property type="match status" value="1"/>
</dbReference>
<evidence type="ECO:0000259" key="6">
    <source>
        <dbReference type="Pfam" id="PF08328"/>
    </source>
</evidence>
<dbReference type="GO" id="GO:0004018">
    <property type="term" value="F:N6-(1,2-dicarboxyethyl)AMP AMP-lyase (fumarate-forming) activity"/>
    <property type="evidence" value="ECO:0007669"/>
    <property type="project" value="InterPro"/>
</dbReference>
<reference evidence="7 8" key="1">
    <citation type="journal article" date="2015" name="Nature">
        <title>rRNA introns, odd ribosomes, and small enigmatic genomes across a large radiation of phyla.</title>
        <authorList>
            <person name="Brown C.T."/>
            <person name="Hug L.A."/>
            <person name="Thomas B.C."/>
            <person name="Sharon I."/>
            <person name="Castelle C.J."/>
            <person name="Singh A."/>
            <person name="Wilkins M.J."/>
            <person name="Williams K.H."/>
            <person name="Banfield J.F."/>
        </authorList>
    </citation>
    <scope>NUCLEOTIDE SEQUENCE [LARGE SCALE GENOMIC DNA]</scope>
</reference>
<feature type="domain" description="Fumarate lyase N-terminal" evidence="5">
    <location>
        <begin position="16"/>
        <end position="311"/>
    </location>
</feature>
<dbReference type="Gene3D" id="1.20.200.10">
    <property type="entry name" value="Fumarase/aspartase (Central domain)"/>
    <property type="match status" value="1"/>
</dbReference>
<dbReference type="AlphaFoldDB" id="A0A0G1CAL2"/>
<comment type="pathway">
    <text evidence="2">Purine metabolism; AMP biosynthesis via de novo pathway; AMP from IMP: step 2/2.</text>
</comment>
<feature type="domain" description="Adenylosuccinate lyase PurB C-terminal" evidence="6">
    <location>
        <begin position="330"/>
        <end position="443"/>
    </location>
</feature>
<organism evidence="7 8">
    <name type="scientific">Candidatus Gottesmanbacteria bacterium GW2011_GWA2_42_18</name>
    <dbReference type="NCBI Taxonomy" id="1618442"/>
    <lineage>
        <taxon>Bacteria</taxon>
        <taxon>Candidatus Gottesmaniibacteriota</taxon>
    </lineage>
</organism>
<dbReference type="EMBL" id="LCDD01000015">
    <property type="protein sequence ID" value="KKS46653.1"/>
    <property type="molecule type" value="Genomic_DNA"/>
</dbReference>
<dbReference type="Pfam" id="PF08328">
    <property type="entry name" value="ASL_C"/>
    <property type="match status" value="1"/>
</dbReference>
<evidence type="ECO:0000313" key="8">
    <source>
        <dbReference type="Proteomes" id="UP000034320"/>
    </source>
</evidence>
<comment type="caution">
    <text evidence="7">The sequence shown here is derived from an EMBL/GenBank/DDBJ whole genome shotgun (WGS) entry which is preliminary data.</text>
</comment>
<dbReference type="InterPro" id="IPR008948">
    <property type="entry name" value="L-Aspartase-like"/>
</dbReference>
<evidence type="ECO:0000256" key="4">
    <source>
        <dbReference type="ARBA" id="ARBA00025012"/>
    </source>
</evidence>